<sequence>MTSEKYSQTSPGQTPSMVSDAVATWFDDVFRIYGEVVDSQRRLAVALIHASSPVLDVGERASDKAAAGAESLSASVQARRQTPARAAAPTPVAPPSEGSSGDDEALAASRDDVAGRDGDTTQRGEDSSGDVDPGDEEIAGVTASEAEAAGPEEADAAVPTGAGDDETNAEAIAELDGDAPVDDDTSAETDIETDTETAEVAAAPVDIDVPGETDTDTGTADDGARGDAGEPERTSRRTNGAGDANGSERRRATGTRKASGASRPARRTTSSASGGRGTAR</sequence>
<feature type="compositionally biased region" description="Acidic residues" evidence="1">
    <location>
        <begin position="163"/>
        <end position="197"/>
    </location>
</feature>
<organism evidence="2 3">
    <name type="scientific">Actinomycetospora chibensis</name>
    <dbReference type="NCBI Taxonomy" id="663606"/>
    <lineage>
        <taxon>Bacteria</taxon>
        <taxon>Bacillati</taxon>
        <taxon>Actinomycetota</taxon>
        <taxon>Actinomycetes</taxon>
        <taxon>Pseudonocardiales</taxon>
        <taxon>Pseudonocardiaceae</taxon>
        <taxon>Actinomycetospora</taxon>
    </lineage>
</organism>
<feature type="compositionally biased region" description="Low complexity" evidence="1">
    <location>
        <begin position="258"/>
        <end position="273"/>
    </location>
</feature>
<feature type="region of interest" description="Disordered" evidence="1">
    <location>
        <begin position="54"/>
        <end position="280"/>
    </location>
</feature>
<protein>
    <submittedName>
        <fullName evidence="2">Uncharacterized protein</fullName>
    </submittedName>
</protein>
<reference evidence="3" key="1">
    <citation type="journal article" date="2019" name="Int. J. Syst. Evol. Microbiol.">
        <title>The Global Catalogue of Microorganisms (GCM) 10K type strain sequencing project: providing services to taxonomists for standard genome sequencing and annotation.</title>
        <authorList>
            <consortium name="The Broad Institute Genomics Platform"/>
            <consortium name="The Broad Institute Genome Sequencing Center for Infectious Disease"/>
            <person name="Wu L."/>
            <person name="Ma J."/>
        </authorList>
    </citation>
    <scope>NUCLEOTIDE SEQUENCE [LARGE SCALE GENOMIC DNA]</scope>
    <source>
        <strain evidence="3">CCUG 50347</strain>
    </source>
</reference>
<feature type="compositionally biased region" description="Basic and acidic residues" evidence="1">
    <location>
        <begin position="222"/>
        <end position="235"/>
    </location>
</feature>
<keyword evidence="3" id="KW-1185">Reference proteome</keyword>
<dbReference type="RefSeq" id="WP_274188667.1">
    <property type="nucleotide sequence ID" value="NZ_BAABHN010000008.1"/>
</dbReference>
<dbReference type="EMBL" id="JBHSIM010000008">
    <property type="protein sequence ID" value="MFC4831670.1"/>
    <property type="molecule type" value="Genomic_DNA"/>
</dbReference>
<accession>A0ABV9RD49</accession>
<comment type="caution">
    <text evidence="2">The sequence shown here is derived from an EMBL/GenBank/DDBJ whole genome shotgun (WGS) entry which is preliminary data.</text>
</comment>
<gene>
    <name evidence="2" type="ORF">ACFPEL_04540</name>
</gene>
<evidence type="ECO:0000313" key="2">
    <source>
        <dbReference type="EMBL" id="MFC4831670.1"/>
    </source>
</evidence>
<name>A0ABV9RD49_9PSEU</name>
<feature type="compositionally biased region" description="Basic and acidic residues" evidence="1">
    <location>
        <begin position="109"/>
        <end position="126"/>
    </location>
</feature>
<dbReference type="Proteomes" id="UP001595909">
    <property type="component" value="Unassembled WGS sequence"/>
</dbReference>
<feature type="compositionally biased region" description="Low complexity" evidence="1">
    <location>
        <begin position="76"/>
        <end position="90"/>
    </location>
</feature>
<evidence type="ECO:0000313" key="3">
    <source>
        <dbReference type="Proteomes" id="UP001595909"/>
    </source>
</evidence>
<feature type="compositionally biased region" description="Acidic residues" evidence="1">
    <location>
        <begin position="127"/>
        <end position="138"/>
    </location>
</feature>
<proteinExistence type="predicted"/>
<evidence type="ECO:0000256" key="1">
    <source>
        <dbReference type="SAM" id="MobiDB-lite"/>
    </source>
</evidence>